<evidence type="ECO:0000256" key="2">
    <source>
        <dbReference type="ARBA" id="ARBA00022475"/>
    </source>
</evidence>
<evidence type="ECO:0000256" key="5">
    <source>
        <dbReference type="ARBA" id="ARBA00023136"/>
    </source>
</evidence>
<proteinExistence type="predicted"/>
<dbReference type="InterPro" id="IPR001279">
    <property type="entry name" value="Metallo-B-lactamas"/>
</dbReference>
<dbReference type="InterPro" id="IPR036866">
    <property type="entry name" value="RibonucZ/Hydroxyglut_hydro"/>
</dbReference>
<dbReference type="InterPro" id="IPR004797">
    <property type="entry name" value="Competence_ComEC/Rec2"/>
</dbReference>
<feature type="transmembrane region" description="Helical" evidence="6">
    <location>
        <begin position="237"/>
        <end position="265"/>
    </location>
</feature>
<evidence type="ECO:0000256" key="4">
    <source>
        <dbReference type="ARBA" id="ARBA00022989"/>
    </source>
</evidence>
<dbReference type="SUPFAM" id="SSF56281">
    <property type="entry name" value="Metallo-hydrolase/oxidoreductase"/>
    <property type="match status" value="1"/>
</dbReference>
<keyword evidence="2" id="KW-1003">Cell membrane</keyword>
<dbReference type="InterPro" id="IPR052159">
    <property type="entry name" value="Competence_DNA_uptake"/>
</dbReference>
<keyword evidence="5 6" id="KW-0472">Membrane</keyword>
<dbReference type="GO" id="GO:0030420">
    <property type="term" value="P:establishment of competence for transformation"/>
    <property type="evidence" value="ECO:0007669"/>
    <property type="project" value="InterPro"/>
</dbReference>
<keyword evidence="4 6" id="KW-1133">Transmembrane helix</keyword>
<dbReference type="Pfam" id="PF13567">
    <property type="entry name" value="DUF4131"/>
    <property type="match status" value="1"/>
</dbReference>
<evidence type="ECO:0000313" key="8">
    <source>
        <dbReference type="EMBL" id="MSS39513.1"/>
    </source>
</evidence>
<feature type="transmembrane region" description="Helical" evidence="6">
    <location>
        <begin position="202"/>
        <end position="225"/>
    </location>
</feature>
<name>A0A844F3W7_CLOSV</name>
<dbReference type="InterPro" id="IPR025405">
    <property type="entry name" value="DUF4131"/>
</dbReference>
<dbReference type="NCBIfam" id="TIGR00361">
    <property type="entry name" value="ComEC_Rec2"/>
    <property type="match status" value="1"/>
</dbReference>
<reference evidence="8 9" key="1">
    <citation type="submission" date="2019-08" db="EMBL/GenBank/DDBJ databases">
        <title>In-depth cultivation of the pig gut microbiome towards novel bacterial diversity and tailored functional studies.</title>
        <authorList>
            <person name="Wylensek D."/>
            <person name="Hitch T.C.A."/>
            <person name="Clavel T."/>
        </authorList>
    </citation>
    <scope>NUCLEOTIDE SEQUENCE [LARGE SCALE GENOMIC DNA]</scope>
    <source>
        <strain evidence="8 9">BL-389-WT-3D</strain>
    </source>
</reference>
<dbReference type="Pfam" id="PF00753">
    <property type="entry name" value="Lactamase_B"/>
    <property type="match status" value="1"/>
</dbReference>
<dbReference type="Pfam" id="PF03772">
    <property type="entry name" value="Competence"/>
    <property type="match status" value="1"/>
</dbReference>
<dbReference type="SMART" id="SM00849">
    <property type="entry name" value="Lactamase_B"/>
    <property type="match status" value="1"/>
</dbReference>
<evidence type="ECO:0000259" key="7">
    <source>
        <dbReference type="SMART" id="SM00849"/>
    </source>
</evidence>
<dbReference type="InterPro" id="IPR004477">
    <property type="entry name" value="ComEC_N"/>
</dbReference>
<comment type="caution">
    <text evidence="8">The sequence shown here is derived from an EMBL/GenBank/DDBJ whole genome shotgun (WGS) entry which is preliminary data.</text>
</comment>
<dbReference type="RefSeq" id="WP_154322395.1">
    <property type="nucleotide sequence ID" value="NZ_CP045695.1"/>
</dbReference>
<dbReference type="Gene3D" id="3.60.15.10">
    <property type="entry name" value="Ribonuclease Z/Hydroxyacylglutathione hydrolase-like"/>
    <property type="match status" value="1"/>
</dbReference>
<dbReference type="Proteomes" id="UP000462363">
    <property type="component" value="Unassembled WGS sequence"/>
</dbReference>
<feature type="transmembrane region" description="Helical" evidence="6">
    <location>
        <begin position="418"/>
        <end position="437"/>
    </location>
</feature>
<feature type="transmembrane region" description="Helical" evidence="6">
    <location>
        <begin position="352"/>
        <end position="372"/>
    </location>
</feature>
<gene>
    <name evidence="8" type="ORF">FYJ37_03840</name>
</gene>
<evidence type="ECO:0000256" key="1">
    <source>
        <dbReference type="ARBA" id="ARBA00004651"/>
    </source>
</evidence>
<dbReference type="NCBIfam" id="TIGR00360">
    <property type="entry name" value="ComEC_N-term"/>
    <property type="match status" value="1"/>
</dbReference>
<sequence length="741" mass="81274">MKNRPLLCTCLILLAGVILSVFAGGSALIRQLRPSPLEIHAKQGEVLAITGQAYKIEKKEKHQAVYLKNNSILQIQKDQKQSFQEPNFILYTDPEIQIHIGNAIRATGELSFFQNARNPGNFDQKLYYQRQAIHGLAWAKEVEVADDSVWKIRDWLAGFRSQWKKALIEALGEKDGNVLSAMMLGEKSEMDPDTKELYQASGIGHILAISGLHLSFIGIGAYRIFRRMTGSYTAGGIAGILLLVLYVMMIGFTVSAVRALVMFLFRVGADMTGRHYDPPTALAAAAAAVLLWRPLSLYDGGFWLSFGAVFAVIIVLPIFKGLPVQGFWASVSINLTILPAMLFYFFEFPSYSLLLNLFVIPLMSAMLFLGLLGSAAYAAGIPIAVFGLKICKAILWFYEKCCEIGMGIPRARMIAGKPRLWQIAAYYILLAAALVFLRRLRRKEKKKASGMETAGRIRIIPLLALAAGIFILTFRFGEAGRLSVTILDVGQGDGIFIQGPAGGTYLIDGGSSDIKKVGQYRIEPFLKSRGVGKLDYVLISHGDSDHINGVADLIERRRIGIEIGTLVLPMREVWDEALCSLADMAGRAGIQVAAIGPGQGIQEKDMSLSCIQPAKGDDILPGNEASMVLSLSSGKFDMLLTGDVEGDGEELLTERLTRKEQARTWEVLKVAHHGSGNSTSERFLQGVQPAFAIISAGEQNSYGHPHQETLSRLKERGTQIYSTQDKGAVMIEVKDGKMTIY</sequence>
<feature type="transmembrane region" description="Helical" evidence="6">
    <location>
        <begin position="326"/>
        <end position="346"/>
    </location>
</feature>
<dbReference type="PANTHER" id="PTHR30619:SF7">
    <property type="entry name" value="BETA-LACTAMASE DOMAIN PROTEIN"/>
    <property type="match status" value="1"/>
</dbReference>
<evidence type="ECO:0000256" key="6">
    <source>
        <dbReference type="SAM" id="Phobius"/>
    </source>
</evidence>
<feature type="transmembrane region" description="Helical" evidence="6">
    <location>
        <begin position="300"/>
        <end position="319"/>
    </location>
</feature>
<feature type="transmembrane region" description="Helical" evidence="6">
    <location>
        <begin position="457"/>
        <end position="477"/>
    </location>
</feature>
<evidence type="ECO:0000256" key="3">
    <source>
        <dbReference type="ARBA" id="ARBA00022692"/>
    </source>
</evidence>
<dbReference type="PANTHER" id="PTHR30619">
    <property type="entry name" value="DNA INTERNALIZATION/COMPETENCE PROTEIN COMEC/REC2"/>
    <property type="match status" value="1"/>
</dbReference>
<feature type="domain" description="Metallo-beta-lactamase" evidence="7">
    <location>
        <begin position="491"/>
        <end position="672"/>
    </location>
</feature>
<dbReference type="CDD" id="cd07731">
    <property type="entry name" value="ComA-like_MBL-fold"/>
    <property type="match status" value="1"/>
</dbReference>
<protein>
    <submittedName>
        <fullName evidence="8">DNA internalization-related competence protein ComEC/Rec2</fullName>
    </submittedName>
</protein>
<evidence type="ECO:0000313" key="9">
    <source>
        <dbReference type="Proteomes" id="UP000462363"/>
    </source>
</evidence>
<organism evidence="8 9">
    <name type="scientific">Clostridium scindens (strain JCM 10418 / VPI 12708)</name>
    <dbReference type="NCBI Taxonomy" id="29347"/>
    <lineage>
        <taxon>Bacteria</taxon>
        <taxon>Bacillati</taxon>
        <taxon>Bacillota</taxon>
        <taxon>Clostridia</taxon>
        <taxon>Lachnospirales</taxon>
        <taxon>Lachnospiraceae</taxon>
    </lineage>
</organism>
<accession>A0A844F3W7</accession>
<dbReference type="AlphaFoldDB" id="A0A844F3W7"/>
<dbReference type="GO" id="GO:0005886">
    <property type="term" value="C:plasma membrane"/>
    <property type="evidence" value="ECO:0007669"/>
    <property type="project" value="UniProtKB-SubCell"/>
</dbReference>
<dbReference type="InterPro" id="IPR035681">
    <property type="entry name" value="ComA-like_MBL"/>
</dbReference>
<dbReference type="EMBL" id="VUMB01000006">
    <property type="protein sequence ID" value="MSS39513.1"/>
    <property type="molecule type" value="Genomic_DNA"/>
</dbReference>
<keyword evidence="3 6" id="KW-0812">Transmembrane</keyword>
<comment type="subcellular location">
    <subcellularLocation>
        <location evidence="1">Cell membrane</location>
        <topology evidence="1">Multi-pass membrane protein</topology>
    </subcellularLocation>
</comment>